<comment type="caution">
    <text evidence="3">The sequence shown here is derived from an EMBL/GenBank/DDBJ whole genome shotgun (WGS) entry which is preliminary data.</text>
</comment>
<dbReference type="AlphaFoldDB" id="A0A7X6R266"/>
<protein>
    <submittedName>
        <fullName evidence="3">Alpha/beta fold hydrolase</fullName>
    </submittedName>
</protein>
<feature type="chain" id="PRO_5031432324" evidence="1">
    <location>
        <begin position="30"/>
        <end position="293"/>
    </location>
</feature>
<dbReference type="Gene3D" id="3.40.50.1820">
    <property type="entry name" value="alpha/beta hydrolase"/>
    <property type="match status" value="1"/>
</dbReference>
<dbReference type="EMBL" id="JAAXOS010000003">
    <property type="protein sequence ID" value="NKY25897.1"/>
    <property type="molecule type" value="Genomic_DNA"/>
</dbReference>
<dbReference type="Pfam" id="PF00561">
    <property type="entry name" value="Abhydrolase_1"/>
    <property type="match status" value="1"/>
</dbReference>
<dbReference type="SUPFAM" id="SSF53474">
    <property type="entry name" value="alpha/beta-Hydrolases"/>
    <property type="match status" value="1"/>
</dbReference>
<reference evidence="3 4" key="1">
    <citation type="submission" date="2020-04" db="EMBL/GenBank/DDBJ databases">
        <title>MicrobeNet Type strains.</title>
        <authorList>
            <person name="Nicholson A.C."/>
        </authorList>
    </citation>
    <scope>NUCLEOTIDE SEQUENCE [LARGE SCALE GENOMIC DNA]</scope>
    <source>
        <strain evidence="3 4">DSM 44956</strain>
    </source>
</reference>
<dbReference type="InterPro" id="IPR029058">
    <property type="entry name" value="AB_hydrolase_fold"/>
</dbReference>
<dbReference type="InterPro" id="IPR000073">
    <property type="entry name" value="AB_hydrolase_1"/>
</dbReference>
<dbReference type="GO" id="GO:0016042">
    <property type="term" value="P:lipid catabolic process"/>
    <property type="evidence" value="ECO:0007669"/>
    <property type="project" value="InterPro"/>
</dbReference>
<evidence type="ECO:0000313" key="3">
    <source>
        <dbReference type="EMBL" id="NKY25897.1"/>
    </source>
</evidence>
<evidence type="ECO:0000259" key="2">
    <source>
        <dbReference type="Pfam" id="PF00561"/>
    </source>
</evidence>
<proteinExistence type="predicted"/>
<keyword evidence="4" id="KW-1185">Reference proteome</keyword>
<keyword evidence="1" id="KW-0732">Signal</keyword>
<organism evidence="3 4">
    <name type="scientific">Nocardia gamkensis</name>
    <dbReference type="NCBI Taxonomy" id="352869"/>
    <lineage>
        <taxon>Bacteria</taxon>
        <taxon>Bacillati</taxon>
        <taxon>Actinomycetota</taxon>
        <taxon>Actinomycetes</taxon>
        <taxon>Mycobacteriales</taxon>
        <taxon>Nocardiaceae</taxon>
        <taxon>Nocardia</taxon>
    </lineage>
</organism>
<dbReference type="InterPro" id="IPR002918">
    <property type="entry name" value="Lipase_EstA/Esterase_EstB"/>
</dbReference>
<accession>A0A7X6R266</accession>
<sequence>MNRFRLVHSLTVAAAVCSLTGILAAAASAIPPPFDTPPGANNWACKPTPAHPHPVVLVHGTMANAAANWVVLSPLLAHAGYCVFAFDYGETEHSRGVFYGLGDIAASAHTMAEFVDRVLAATGAGKVDVVGHSQGGMMPNYYIKRLDGAAKVRTLIGLAPSNHGTTTDLQSLTLETLRPLGLDQQFADLALAPAFAQQQAGSPFQTVLFADGDTVPGIRYAVLTTRHDQIMTPYTNSYLDGAEVTNISIQDQCPEDPVSHDGLFADSPTLQNVLNLLGAAEPEFQPTCTGYGP</sequence>
<evidence type="ECO:0000256" key="1">
    <source>
        <dbReference type="SAM" id="SignalP"/>
    </source>
</evidence>
<name>A0A7X6R266_9NOCA</name>
<dbReference type="PANTHER" id="PTHR32015:SF1">
    <property type="entry name" value="LIPASE"/>
    <property type="match status" value="1"/>
</dbReference>
<feature type="signal peptide" evidence="1">
    <location>
        <begin position="1"/>
        <end position="29"/>
    </location>
</feature>
<gene>
    <name evidence="3" type="ORF">HGB38_06620</name>
</gene>
<dbReference type="Proteomes" id="UP000540698">
    <property type="component" value="Unassembled WGS sequence"/>
</dbReference>
<keyword evidence="3" id="KW-0378">Hydrolase</keyword>
<dbReference type="PANTHER" id="PTHR32015">
    <property type="entry name" value="FASTING INDUCED LIPASE"/>
    <property type="match status" value="1"/>
</dbReference>
<dbReference type="GO" id="GO:0016298">
    <property type="term" value="F:lipase activity"/>
    <property type="evidence" value="ECO:0007669"/>
    <property type="project" value="TreeGrafter"/>
</dbReference>
<evidence type="ECO:0000313" key="4">
    <source>
        <dbReference type="Proteomes" id="UP000540698"/>
    </source>
</evidence>
<dbReference type="RefSeq" id="WP_062969996.1">
    <property type="nucleotide sequence ID" value="NZ_JAAXOS010000003.1"/>
</dbReference>
<feature type="domain" description="AB hydrolase-1" evidence="2">
    <location>
        <begin position="54"/>
        <end position="189"/>
    </location>
</feature>